<accession>A0ACB9IV81</accession>
<name>A0ACB9IV81_9ASTR</name>
<gene>
    <name evidence="1" type="ORF">L1987_21471</name>
</gene>
<proteinExistence type="predicted"/>
<dbReference type="EMBL" id="CM042024">
    <property type="protein sequence ID" value="KAI3811742.1"/>
    <property type="molecule type" value="Genomic_DNA"/>
</dbReference>
<evidence type="ECO:0000313" key="2">
    <source>
        <dbReference type="Proteomes" id="UP001056120"/>
    </source>
</evidence>
<keyword evidence="2" id="KW-1185">Reference proteome</keyword>
<dbReference type="Proteomes" id="UP001056120">
    <property type="component" value="Linkage Group LG07"/>
</dbReference>
<organism evidence="1 2">
    <name type="scientific">Smallanthus sonchifolius</name>
    <dbReference type="NCBI Taxonomy" id="185202"/>
    <lineage>
        <taxon>Eukaryota</taxon>
        <taxon>Viridiplantae</taxon>
        <taxon>Streptophyta</taxon>
        <taxon>Embryophyta</taxon>
        <taxon>Tracheophyta</taxon>
        <taxon>Spermatophyta</taxon>
        <taxon>Magnoliopsida</taxon>
        <taxon>eudicotyledons</taxon>
        <taxon>Gunneridae</taxon>
        <taxon>Pentapetalae</taxon>
        <taxon>asterids</taxon>
        <taxon>campanulids</taxon>
        <taxon>Asterales</taxon>
        <taxon>Asteraceae</taxon>
        <taxon>Asteroideae</taxon>
        <taxon>Heliantheae alliance</taxon>
        <taxon>Millerieae</taxon>
        <taxon>Smallanthus</taxon>
    </lineage>
</organism>
<comment type="caution">
    <text evidence="1">The sequence shown here is derived from an EMBL/GenBank/DDBJ whole genome shotgun (WGS) entry which is preliminary data.</text>
</comment>
<evidence type="ECO:0000313" key="1">
    <source>
        <dbReference type="EMBL" id="KAI3811742.1"/>
    </source>
</evidence>
<sequence>MRTTSRHGVNSDGNESVQSILRDIMFATEYNINRLSNNNRELSLYKEHVESYMSKADKVQVVAPAPSKMDRIAEMVGHSVNEKYHVRVPVGIKTKGCGAYKRLKSKQKEAIGKVGKKSRQCQNCL</sequence>
<reference evidence="1 2" key="2">
    <citation type="journal article" date="2022" name="Mol. Ecol. Resour.">
        <title>The genomes of chicory, endive, great burdock and yacon provide insights into Asteraceae paleo-polyploidization history and plant inulin production.</title>
        <authorList>
            <person name="Fan W."/>
            <person name="Wang S."/>
            <person name="Wang H."/>
            <person name="Wang A."/>
            <person name="Jiang F."/>
            <person name="Liu H."/>
            <person name="Zhao H."/>
            <person name="Xu D."/>
            <person name="Zhang Y."/>
        </authorList>
    </citation>
    <scope>NUCLEOTIDE SEQUENCE [LARGE SCALE GENOMIC DNA]</scope>
    <source>
        <strain evidence="2">cv. Yunnan</strain>
        <tissue evidence="1">Leaves</tissue>
    </source>
</reference>
<reference evidence="2" key="1">
    <citation type="journal article" date="2022" name="Mol. Ecol. Resour.">
        <title>The genomes of chicory, endive, great burdock and yacon provide insights into Asteraceae palaeo-polyploidization history and plant inulin production.</title>
        <authorList>
            <person name="Fan W."/>
            <person name="Wang S."/>
            <person name="Wang H."/>
            <person name="Wang A."/>
            <person name="Jiang F."/>
            <person name="Liu H."/>
            <person name="Zhao H."/>
            <person name="Xu D."/>
            <person name="Zhang Y."/>
        </authorList>
    </citation>
    <scope>NUCLEOTIDE SEQUENCE [LARGE SCALE GENOMIC DNA]</scope>
    <source>
        <strain evidence="2">cv. Yunnan</strain>
    </source>
</reference>
<protein>
    <submittedName>
        <fullName evidence="1">Uncharacterized protein</fullName>
    </submittedName>
</protein>